<proteinExistence type="predicted"/>
<keyword evidence="5" id="KW-1185">Reference proteome</keyword>
<accession>A0ABQ7SPZ5</accession>
<sequence>MRLVCQQLISPLVLVLHLVSCYGRTQILALASVTGPMGDRSLLLPISTIIPHKDFDELTLDHNIALLRVATPVQFDETVQHICFPYQNFPPEALEDCWVVGWLHPHTGETVLHPGVYPEARTAFFAVLEAPSTCNLPGPFHALFSWSQTGSSSLQKLSVVDIDPCPLHRTMATECCSHREGDSVSGCLGYPGNSVVCQAQGTGQWVLKGVLTEGGARCYGPLLYTRVAYYSDWIVDTTARWGSPVIPIPLRRHFASQAEHRQEMFEPFLDEEALSASEDLLGLNGTEWFNASNQGPIESRAKSAPIYYDYYSGETYPISTATVGQLPWGIGGIFSAGFFLYCLTWWTTGQGAG</sequence>
<dbReference type="PROSITE" id="PS50240">
    <property type="entry name" value="TRYPSIN_DOM"/>
    <property type="match status" value="1"/>
</dbReference>
<name>A0ABQ7SPZ5_PHRPL</name>
<comment type="caution">
    <text evidence="4">The sequence shown here is derived from an EMBL/GenBank/DDBJ whole genome shotgun (WGS) entry which is preliminary data.</text>
</comment>
<feature type="chain" id="PRO_5046142660" description="Peptidase S1 domain-containing protein" evidence="2">
    <location>
        <begin position="24"/>
        <end position="353"/>
    </location>
</feature>
<evidence type="ECO:0000256" key="1">
    <source>
        <dbReference type="ARBA" id="ARBA00023157"/>
    </source>
</evidence>
<evidence type="ECO:0000256" key="2">
    <source>
        <dbReference type="SAM" id="SignalP"/>
    </source>
</evidence>
<dbReference type="PANTHER" id="PTHR24250">
    <property type="entry name" value="CHYMOTRYPSIN-RELATED"/>
    <property type="match status" value="1"/>
</dbReference>
<dbReference type="SUPFAM" id="SSF50494">
    <property type="entry name" value="Trypsin-like serine proteases"/>
    <property type="match status" value="1"/>
</dbReference>
<feature type="domain" description="Peptidase S1" evidence="3">
    <location>
        <begin position="1"/>
        <end position="239"/>
    </location>
</feature>
<keyword evidence="2" id="KW-0732">Signal</keyword>
<organism evidence="4 5">
    <name type="scientific">Phrynosoma platyrhinos</name>
    <name type="common">Desert horned lizard</name>
    <dbReference type="NCBI Taxonomy" id="52577"/>
    <lineage>
        <taxon>Eukaryota</taxon>
        <taxon>Metazoa</taxon>
        <taxon>Chordata</taxon>
        <taxon>Craniata</taxon>
        <taxon>Vertebrata</taxon>
        <taxon>Euteleostomi</taxon>
        <taxon>Lepidosauria</taxon>
        <taxon>Squamata</taxon>
        <taxon>Bifurcata</taxon>
        <taxon>Unidentata</taxon>
        <taxon>Episquamata</taxon>
        <taxon>Toxicofera</taxon>
        <taxon>Iguania</taxon>
        <taxon>Phrynosomatidae</taxon>
        <taxon>Phrynosomatinae</taxon>
        <taxon>Phrynosoma</taxon>
    </lineage>
</organism>
<dbReference type="InterPro" id="IPR043504">
    <property type="entry name" value="Peptidase_S1_PA_chymotrypsin"/>
</dbReference>
<gene>
    <name evidence="4" type="ORF">JD844_000039</name>
</gene>
<dbReference type="InterPro" id="IPR001254">
    <property type="entry name" value="Trypsin_dom"/>
</dbReference>
<reference evidence="4 5" key="1">
    <citation type="journal article" date="2022" name="Gigascience">
        <title>A chromosome-level genome assembly and annotation of the desert horned lizard, Phrynosoma platyrhinos, provides insight into chromosomal rearrangements among reptiles.</title>
        <authorList>
            <person name="Koochekian N."/>
            <person name="Ascanio A."/>
            <person name="Farleigh K."/>
            <person name="Card D.C."/>
            <person name="Schield D.R."/>
            <person name="Castoe T.A."/>
            <person name="Jezkova T."/>
        </authorList>
    </citation>
    <scope>NUCLEOTIDE SEQUENCE [LARGE SCALE GENOMIC DNA]</scope>
    <source>
        <strain evidence="4">NK-2021</strain>
    </source>
</reference>
<protein>
    <recommendedName>
        <fullName evidence="3">Peptidase S1 domain-containing protein</fullName>
    </recommendedName>
</protein>
<evidence type="ECO:0000313" key="4">
    <source>
        <dbReference type="EMBL" id="KAH0619425.1"/>
    </source>
</evidence>
<dbReference type="SMART" id="SM00020">
    <property type="entry name" value="Tryp_SPc"/>
    <property type="match status" value="1"/>
</dbReference>
<dbReference type="Pfam" id="PF00089">
    <property type="entry name" value="Trypsin"/>
    <property type="match status" value="1"/>
</dbReference>
<dbReference type="Proteomes" id="UP000826234">
    <property type="component" value="Unassembled WGS sequence"/>
</dbReference>
<keyword evidence="1" id="KW-1015">Disulfide bond</keyword>
<evidence type="ECO:0000259" key="3">
    <source>
        <dbReference type="PROSITE" id="PS50240"/>
    </source>
</evidence>
<dbReference type="EMBL" id="JAIPUX010003776">
    <property type="protein sequence ID" value="KAH0619425.1"/>
    <property type="molecule type" value="Genomic_DNA"/>
</dbReference>
<dbReference type="PANTHER" id="PTHR24250:SF45">
    <property type="entry name" value="INACTIVE SERINE PROTEASE 54"/>
    <property type="match status" value="1"/>
</dbReference>
<dbReference type="Gene3D" id="2.40.10.10">
    <property type="entry name" value="Trypsin-like serine proteases"/>
    <property type="match status" value="1"/>
</dbReference>
<feature type="signal peptide" evidence="2">
    <location>
        <begin position="1"/>
        <end position="23"/>
    </location>
</feature>
<evidence type="ECO:0000313" key="5">
    <source>
        <dbReference type="Proteomes" id="UP000826234"/>
    </source>
</evidence>
<dbReference type="InterPro" id="IPR009003">
    <property type="entry name" value="Peptidase_S1_PA"/>
</dbReference>